<dbReference type="EMBL" id="JAHZST010000005">
    <property type="protein sequence ID" value="MBW8183746.1"/>
    <property type="molecule type" value="Genomic_DNA"/>
</dbReference>
<evidence type="ECO:0000256" key="3">
    <source>
        <dbReference type="ARBA" id="ARBA00023002"/>
    </source>
</evidence>
<evidence type="ECO:0000259" key="7">
    <source>
        <dbReference type="PROSITE" id="PS51296"/>
    </source>
</evidence>
<dbReference type="Pfam" id="PF13806">
    <property type="entry name" value="Rieske_2"/>
    <property type="match status" value="1"/>
</dbReference>
<dbReference type="SUPFAM" id="SSF50022">
    <property type="entry name" value="ISP domain"/>
    <property type="match status" value="1"/>
</dbReference>
<dbReference type="NCBIfam" id="TIGR02378">
    <property type="entry name" value="nirD_assim_sml"/>
    <property type="match status" value="1"/>
</dbReference>
<evidence type="ECO:0000313" key="9">
    <source>
        <dbReference type="Proteomes" id="UP001195963"/>
    </source>
</evidence>
<dbReference type="PANTHER" id="PTHR40562:SF1">
    <property type="entry name" value="NITRITE REDUCTASE (NADH) SMALL SUBUNIT"/>
    <property type="match status" value="1"/>
</dbReference>
<protein>
    <submittedName>
        <fullName evidence="8">Nitrite reductase small subunit NirD</fullName>
    </submittedName>
</protein>
<evidence type="ECO:0000256" key="1">
    <source>
        <dbReference type="ARBA" id="ARBA00022714"/>
    </source>
</evidence>
<evidence type="ECO:0000256" key="2">
    <source>
        <dbReference type="ARBA" id="ARBA00022723"/>
    </source>
</evidence>
<evidence type="ECO:0000256" key="6">
    <source>
        <dbReference type="ARBA" id="ARBA00023063"/>
    </source>
</evidence>
<keyword evidence="5" id="KW-0411">Iron-sulfur</keyword>
<gene>
    <name evidence="8" type="primary">nirD</name>
    <name evidence="8" type="ORF">K0625_08690</name>
</gene>
<reference evidence="8 9" key="1">
    <citation type="submission" date="2021-07" db="EMBL/GenBank/DDBJ databases">
        <title>Shewanella sp. nov, isolated from SCS.</title>
        <authorList>
            <person name="Cao W.R."/>
        </authorList>
    </citation>
    <scope>NUCLEOTIDE SEQUENCE [LARGE SCALE GENOMIC DNA]</scope>
    <source>
        <strain evidence="8 9">NR704-98</strain>
    </source>
</reference>
<keyword evidence="6" id="KW-0534">Nitrate assimilation</keyword>
<proteinExistence type="predicted"/>
<evidence type="ECO:0000256" key="5">
    <source>
        <dbReference type="ARBA" id="ARBA00023014"/>
    </source>
</evidence>
<sequence>MRWVDICDESALPRFGGIAAWCENRAVAIFNLGEKGLYAISNTDPATGVSLLSRGLICELEGDIWVASPLHKQHYSLTSGECIEDESLRVQLYPISCEGGRVRLQTACDQSESTALRSAI</sequence>
<keyword evidence="3" id="KW-0560">Oxidoreductase</keyword>
<name>A0ABS7E212_9GAMM</name>
<dbReference type="InterPro" id="IPR017941">
    <property type="entry name" value="Rieske_2Fe-2S"/>
</dbReference>
<keyword evidence="9" id="KW-1185">Reference proteome</keyword>
<feature type="domain" description="Rieske" evidence="7">
    <location>
        <begin position="4"/>
        <end position="104"/>
    </location>
</feature>
<organism evidence="8 9">
    <name type="scientific">Shewanella nanhaiensis</name>
    <dbReference type="NCBI Taxonomy" id="2864872"/>
    <lineage>
        <taxon>Bacteria</taxon>
        <taxon>Pseudomonadati</taxon>
        <taxon>Pseudomonadota</taxon>
        <taxon>Gammaproteobacteria</taxon>
        <taxon>Alteromonadales</taxon>
        <taxon>Shewanellaceae</taxon>
        <taxon>Shewanella</taxon>
    </lineage>
</organism>
<dbReference type="Gene3D" id="2.102.10.10">
    <property type="entry name" value="Rieske [2Fe-2S] iron-sulphur domain"/>
    <property type="match status" value="1"/>
</dbReference>
<dbReference type="InterPro" id="IPR012748">
    <property type="entry name" value="Rieske-like_NirD"/>
</dbReference>
<dbReference type="InterPro" id="IPR036922">
    <property type="entry name" value="Rieske_2Fe-2S_sf"/>
</dbReference>
<dbReference type="InterPro" id="IPR017881">
    <property type="entry name" value="NirD"/>
</dbReference>
<keyword evidence="4" id="KW-0408">Iron</keyword>
<dbReference type="PANTHER" id="PTHR40562">
    <property type="match status" value="1"/>
</dbReference>
<evidence type="ECO:0000256" key="4">
    <source>
        <dbReference type="ARBA" id="ARBA00023004"/>
    </source>
</evidence>
<dbReference type="RefSeq" id="WP_220109332.1">
    <property type="nucleotide sequence ID" value="NZ_JAHZST010000005.1"/>
</dbReference>
<dbReference type="Proteomes" id="UP001195963">
    <property type="component" value="Unassembled WGS sequence"/>
</dbReference>
<dbReference type="PROSITE" id="PS51300">
    <property type="entry name" value="NIRD"/>
    <property type="match status" value="1"/>
</dbReference>
<dbReference type="PROSITE" id="PS51296">
    <property type="entry name" value="RIESKE"/>
    <property type="match status" value="1"/>
</dbReference>
<accession>A0ABS7E212</accession>
<dbReference type="CDD" id="cd03529">
    <property type="entry name" value="Rieske_NirD"/>
    <property type="match status" value="1"/>
</dbReference>
<evidence type="ECO:0000313" key="8">
    <source>
        <dbReference type="EMBL" id="MBW8183746.1"/>
    </source>
</evidence>
<keyword evidence="2" id="KW-0479">Metal-binding</keyword>
<keyword evidence="1" id="KW-0001">2Fe-2S</keyword>
<comment type="caution">
    <text evidence="8">The sequence shown here is derived from an EMBL/GenBank/DDBJ whole genome shotgun (WGS) entry which is preliminary data.</text>
</comment>